<evidence type="ECO:0000313" key="1">
    <source>
        <dbReference type="EMBL" id="MBH9578273.1"/>
    </source>
</evidence>
<evidence type="ECO:0000313" key="2">
    <source>
        <dbReference type="Proteomes" id="UP000613266"/>
    </source>
</evidence>
<dbReference type="AlphaFoldDB" id="A0A931J3V2"/>
<dbReference type="RefSeq" id="WP_198112046.1">
    <property type="nucleotide sequence ID" value="NZ_JAEDAK010000011.1"/>
</dbReference>
<dbReference type="Pfam" id="PF12796">
    <property type="entry name" value="Ank_2"/>
    <property type="match status" value="1"/>
</dbReference>
<dbReference type="InterPro" id="IPR002110">
    <property type="entry name" value="Ankyrin_rpt"/>
</dbReference>
<dbReference type="SUPFAM" id="SSF48403">
    <property type="entry name" value="Ankyrin repeat"/>
    <property type="match status" value="1"/>
</dbReference>
<dbReference type="Gene3D" id="1.25.40.20">
    <property type="entry name" value="Ankyrin repeat-containing domain"/>
    <property type="match status" value="1"/>
</dbReference>
<name>A0A931J3V2_9BURK</name>
<gene>
    <name evidence="1" type="ORF">I7X39_15390</name>
</gene>
<dbReference type="InterPro" id="IPR036770">
    <property type="entry name" value="Ankyrin_rpt-contain_sf"/>
</dbReference>
<dbReference type="EMBL" id="JAEDAK010000011">
    <property type="protein sequence ID" value="MBH9578273.1"/>
    <property type="molecule type" value="Genomic_DNA"/>
</dbReference>
<proteinExistence type="predicted"/>
<sequence length="117" mass="12702">MPDGGNWKEMFGAAEDGDLELLRYHLERGVDPNFAHPEYLATALVAAILKGQLAAAELLLAFGARPDLHSEADGLNPAQAAWQGGHEALALRLDPARRWARPAPAPRARWRRLFGGG</sequence>
<comment type="caution">
    <text evidence="1">The sequence shown here is derived from an EMBL/GenBank/DDBJ whole genome shotgun (WGS) entry which is preliminary data.</text>
</comment>
<reference evidence="1" key="1">
    <citation type="submission" date="2020-12" db="EMBL/GenBank/DDBJ databases">
        <title>The genome sequence of Inhella sp. 1Y17.</title>
        <authorList>
            <person name="Liu Y."/>
        </authorList>
    </citation>
    <scope>NUCLEOTIDE SEQUENCE</scope>
    <source>
        <strain evidence="1">1Y17</strain>
    </source>
</reference>
<organism evidence="1 2">
    <name type="scientific">Inhella proteolytica</name>
    <dbReference type="NCBI Taxonomy" id="2795029"/>
    <lineage>
        <taxon>Bacteria</taxon>
        <taxon>Pseudomonadati</taxon>
        <taxon>Pseudomonadota</taxon>
        <taxon>Betaproteobacteria</taxon>
        <taxon>Burkholderiales</taxon>
        <taxon>Sphaerotilaceae</taxon>
        <taxon>Inhella</taxon>
    </lineage>
</organism>
<dbReference type="Proteomes" id="UP000613266">
    <property type="component" value="Unassembled WGS sequence"/>
</dbReference>
<accession>A0A931J3V2</accession>
<protein>
    <submittedName>
        <fullName evidence="1">Ankyrin repeat domain-containing protein</fullName>
    </submittedName>
</protein>
<keyword evidence="2" id="KW-1185">Reference proteome</keyword>